<dbReference type="InterPro" id="IPR017938">
    <property type="entry name" value="Riboflavin_synthase-like_b-brl"/>
</dbReference>
<dbReference type="Pfam" id="PF00175">
    <property type="entry name" value="NAD_binding_1"/>
    <property type="match status" value="1"/>
</dbReference>
<dbReference type="Pfam" id="PF00487">
    <property type="entry name" value="FA_desaturase"/>
    <property type="match status" value="1"/>
</dbReference>
<name>A0A345PBP0_9GAMM</name>
<sequence>MQTPATTRSLADDLQQLYDETRAKVGQEDIDHIEKIAAYSNAIKARSRELLQKGGKPDAFKRGVTLAVLHTLLEFAELGHNIMHGTYDNLPNAKRFHSDQWVWDFITDPDEWKIMHHQNHHPFTNIIDKDHDIGYSMIRMFAGQNWYGHHALQPLALGALALPNYFFSMYTASSAARVEERPALGLKTFERAFKLLGKHARRNYIQEPLAAGSRFLHTVVGNYLGIVLGYDLIILMLMLEHHAHNVQVFVDPGPGESRDEYFRRQLLATSNFIPTSAIDSYLKSILDEEVDFPNPPDFEVFYGGLSTHLEHHLFPDLPCNRQREIVPQVQAICAAHGLPYNIVPFEEAIPNVIKRLIKWAVPAGEQEQQKTLTSLVRRPRQLFKRVNHGMRYKVPSPYTYIQTTRYFNAPAEVLATRIEAGGQALSIHLAKPLGWDEQVWDAGAYISLRIKIGKEEFVRQYSLTSDSLDSDTLDITVKRVEGGRVSNFINDTVKAGQFITLVGTPQNDGSFVVQQLPKLPIFIAGGVGITPIISMMRKLRRDNTDAQGTLLYFNRNPESIIFEDEIRALAKQARLNVHLICDSAPEHRTDLIQEKLSPKLLKQYIPDICTADVYVCAPPGFIDIVNTQLITLGLPEGRFHTESFTPPTLVREPSDGRQYRIHFKRSGQEVTIESNVTLLEAARQVGIQIPSGCERGLCKACVCTKVSGQTQDEIGKSTQTRITICNSMPRSDIELDV</sequence>
<dbReference type="SUPFAM" id="SSF54292">
    <property type="entry name" value="2Fe-2S ferredoxin-like"/>
    <property type="match status" value="1"/>
</dbReference>
<dbReference type="Gene3D" id="2.40.30.10">
    <property type="entry name" value="Translation factors"/>
    <property type="match status" value="1"/>
</dbReference>
<feature type="domain" description="2Fe-2S ferredoxin-type" evidence="1">
    <location>
        <begin position="659"/>
        <end position="737"/>
    </location>
</feature>
<reference evidence="3 4" key="1">
    <citation type="submission" date="2018-07" db="EMBL/GenBank/DDBJ databases">
        <title>Genome sequencing of Moraxellaceae gen. HYN0046.</title>
        <authorList>
            <person name="Kim M."/>
            <person name="Yi H."/>
        </authorList>
    </citation>
    <scope>NUCLEOTIDE SEQUENCE [LARGE SCALE GENOMIC DNA]</scope>
    <source>
        <strain evidence="3 4">HYN0046</strain>
    </source>
</reference>
<dbReference type="SUPFAM" id="SSF52343">
    <property type="entry name" value="Ferredoxin reductase-like, C-terminal NADP-linked domain"/>
    <property type="match status" value="1"/>
</dbReference>
<dbReference type="GO" id="GO:0051536">
    <property type="term" value="F:iron-sulfur cluster binding"/>
    <property type="evidence" value="ECO:0007669"/>
    <property type="project" value="InterPro"/>
</dbReference>
<dbReference type="InterPro" id="IPR017927">
    <property type="entry name" value="FAD-bd_FR_type"/>
</dbReference>
<dbReference type="InterPro" id="IPR012675">
    <property type="entry name" value="Beta-grasp_dom_sf"/>
</dbReference>
<dbReference type="Pfam" id="PF00111">
    <property type="entry name" value="Fer2"/>
    <property type="match status" value="1"/>
</dbReference>
<feature type="domain" description="FAD-binding FR-type" evidence="2">
    <location>
        <begin position="406"/>
        <end position="512"/>
    </location>
</feature>
<dbReference type="PRINTS" id="PR00409">
    <property type="entry name" value="PHDIOXRDTASE"/>
</dbReference>
<dbReference type="InterPro" id="IPR036010">
    <property type="entry name" value="2Fe-2S_ferredoxin-like_sf"/>
</dbReference>
<gene>
    <name evidence="3" type="ORF">HYN46_12785</name>
</gene>
<dbReference type="PROSITE" id="PS51085">
    <property type="entry name" value="2FE2S_FER_2"/>
    <property type="match status" value="1"/>
</dbReference>
<dbReference type="PANTHER" id="PTHR47354:SF5">
    <property type="entry name" value="PROTEIN RFBI"/>
    <property type="match status" value="1"/>
</dbReference>
<dbReference type="InterPro" id="IPR008333">
    <property type="entry name" value="Cbr1-like_FAD-bd_dom"/>
</dbReference>
<dbReference type="Pfam" id="PF00970">
    <property type="entry name" value="FAD_binding_6"/>
    <property type="match status" value="1"/>
</dbReference>
<dbReference type="EMBL" id="CP031222">
    <property type="protein sequence ID" value="AXI04699.1"/>
    <property type="molecule type" value="Genomic_DNA"/>
</dbReference>
<dbReference type="InterPro" id="IPR005804">
    <property type="entry name" value="FA_desaturase_dom"/>
</dbReference>
<dbReference type="SUPFAM" id="SSF63380">
    <property type="entry name" value="Riboflavin synthase domain-like"/>
    <property type="match status" value="1"/>
</dbReference>
<dbReference type="InterPro" id="IPR001041">
    <property type="entry name" value="2Fe-2S_ferredoxin-type"/>
</dbReference>
<dbReference type="GO" id="GO:0006629">
    <property type="term" value="P:lipid metabolic process"/>
    <property type="evidence" value="ECO:0007669"/>
    <property type="project" value="InterPro"/>
</dbReference>
<dbReference type="GO" id="GO:0016491">
    <property type="term" value="F:oxidoreductase activity"/>
    <property type="evidence" value="ECO:0007669"/>
    <property type="project" value="InterPro"/>
</dbReference>
<evidence type="ECO:0000313" key="3">
    <source>
        <dbReference type="EMBL" id="AXI04699.1"/>
    </source>
</evidence>
<organism evidence="3 4">
    <name type="scientific">Aquirhabdus parva</name>
    <dbReference type="NCBI Taxonomy" id="2283318"/>
    <lineage>
        <taxon>Bacteria</taxon>
        <taxon>Pseudomonadati</taxon>
        <taxon>Pseudomonadota</taxon>
        <taxon>Gammaproteobacteria</taxon>
        <taxon>Moraxellales</taxon>
        <taxon>Moraxellaceae</taxon>
        <taxon>Aquirhabdus</taxon>
    </lineage>
</organism>
<dbReference type="InterPro" id="IPR050415">
    <property type="entry name" value="MRET"/>
</dbReference>
<dbReference type="InterPro" id="IPR001433">
    <property type="entry name" value="OxRdtase_FAD/NAD-bd"/>
</dbReference>
<protein>
    <submittedName>
        <fullName evidence="3">Fatty acid desaturase</fullName>
    </submittedName>
</protein>
<dbReference type="PANTHER" id="PTHR47354">
    <property type="entry name" value="NADH OXIDOREDUCTASE HCR"/>
    <property type="match status" value="1"/>
</dbReference>
<dbReference type="CDD" id="cd00207">
    <property type="entry name" value="fer2"/>
    <property type="match status" value="1"/>
</dbReference>
<dbReference type="Gene3D" id="3.10.20.30">
    <property type="match status" value="1"/>
</dbReference>
<dbReference type="OrthoDB" id="9796486at2"/>
<dbReference type="Gene3D" id="3.40.50.80">
    <property type="entry name" value="Nucleotide-binding domain of ferredoxin-NADP reductase (FNR) module"/>
    <property type="match status" value="1"/>
</dbReference>
<accession>A0A345PBP0</accession>
<evidence type="ECO:0000259" key="1">
    <source>
        <dbReference type="PROSITE" id="PS51085"/>
    </source>
</evidence>
<dbReference type="InterPro" id="IPR039261">
    <property type="entry name" value="FNR_nucleotide-bd"/>
</dbReference>
<keyword evidence="4" id="KW-1185">Reference proteome</keyword>
<dbReference type="KEGG" id="mbah:HYN46_12785"/>
<evidence type="ECO:0000313" key="4">
    <source>
        <dbReference type="Proteomes" id="UP000253940"/>
    </source>
</evidence>
<dbReference type="PROSITE" id="PS51384">
    <property type="entry name" value="FAD_FR"/>
    <property type="match status" value="1"/>
</dbReference>
<dbReference type="Proteomes" id="UP000253940">
    <property type="component" value="Chromosome"/>
</dbReference>
<dbReference type="AlphaFoldDB" id="A0A345PBP0"/>
<proteinExistence type="predicted"/>
<evidence type="ECO:0000259" key="2">
    <source>
        <dbReference type="PROSITE" id="PS51384"/>
    </source>
</evidence>